<evidence type="ECO:0000313" key="1">
    <source>
        <dbReference type="EMBL" id="CBJ28637.1"/>
    </source>
</evidence>
<dbReference type="Proteomes" id="UP000002630">
    <property type="component" value="Unassembled WGS sequence"/>
</dbReference>
<dbReference type="InterPro" id="IPR007511">
    <property type="entry name" value="DUF501"/>
</dbReference>
<organism evidence="1 2">
    <name type="scientific">Ectocarpus siliculosus</name>
    <name type="common">Brown alga</name>
    <name type="synonym">Conferva siliculosa</name>
    <dbReference type="NCBI Taxonomy" id="2880"/>
    <lineage>
        <taxon>Eukaryota</taxon>
        <taxon>Sar</taxon>
        <taxon>Stramenopiles</taxon>
        <taxon>Ochrophyta</taxon>
        <taxon>PX clade</taxon>
        <taxon>Phaeophyceae</taxon>
        <taxon>Ectocarpales</taxon>
        <taxon>Ectocarpaceae</taxon>
        <taxon>Ectocarpus</taxon>
    </lineage>
</organism>
<sequence>MAESRPVQSRNKKQALGNIVVEKAFDLGEEEEVIHRQLGFRPTNVHSIAARAMTGEPTVLRLYPLAVSLKGARARNAERQPFPTMYWLSCPSLKAAVSQLENQGLILEWERRLQRPPPRPPVAALPTQQVGALCRSRPLSL</sequence>
<gene>
    <name evidence="1" type="ORF">Esi_0110_0080</name>
</gene>
<proteinExistence type="predicted"/>
<evidence type="ECO:0000313" key="2">
    <source>
        <dbReference type="Proteomes" id="UP000002630"/>
    </source>
</evidence>
<name>D7FHT2_ECTSI</name>
<keyword evidence="2" id="KW-1185">Reference proteome</keyword>
<dbReference type="InParanoid" id="D7FHT2"/>
<dbReference type="AlphaFoldDB" id="D7FHT2"/>
<dbReference type="PANTHER" id="PTHR37163:SF1">
    <property type="entry name" value="DUF501 DOMAIN-CONTAINING PROTEIN"/>
    <property type="match status" value="1"/>
</dbReference>
<dbReference type="EMBL" id="FN649760">
    <property type="protein sequence ID" value="CBJ28637.1"/>
    <property type="molecule type" value="Genomic_DNA"/>
</dbReference>
<dbReference type="OrthoDB" id="46395at2759"/>
<dbReference type="PANTHER" id="PTHR37163">
    <property type="entry name" value="CONSERVED PROTEIN"/>
    <property type="match status" value="1"/>
</dbReference>
<reference evidence="1 2" key="1">
    <citation type="journal article" date="2010" name="Nature">
        <title>The Ectocarpus genome and the independent evolution of multicellularity in brown algae.</title>
        <authorList>
            <person name="Cock J.M."/>
            <person name="Sterck L."/>
            <person name="Rouze P."/>
            <person name="Scornet D."/>
            <person name="Allen A.E."/>
            <person name="Amoutzias G."/>
            <person name="Anthouard V."/>
            <person name="Artiguenave F."/>
            <person name="Aury J.M."/>
            <person name="Badger J.H."/>
            <person name="Beszteri B."/>
            <person name="Billiau K."/>
            <person name="Bonnet E."/>
            <person name="Bothwell J.H."/>
            <person name="Bowler C."/>
            <person name="Boyen C."/>
            <person name="Brownlee C."/>
            <person name="Carrano C.J."/>
            <person name="Charrier B."/>
            <person name="Cho G.Y."/>
            <person name="Coelho S.M."/>
            <person name="Collen J."/>
            <person name="Corre E."/>
            <person name="Da Silva C."/>
            <person name="Delage L."/>
            <person name="Delaroque N."/>
            <person name="Dittami S.M."/>
            <person name="Doulbeau S."/>
            <person name="Elias M."/>
            <person name="Farnham G."/>
            <person name="Gachon C.M."/>
            <person name="Gschloessl B."/>
            <person name="Heesch S."/>
            <person name="Jabbari K."/>
            <person name="Jubin C."/>
            <person name="Kawai H."/>
            <person name="Kimura K."/>
            <person name="Kloareg B."/>
            <person name="Kupper F.C."/>
            <person name="Lang D."/>
            <person name="Le Bail A."/>
            <person name="Leblanc C."/>
            <person name="Lerouge P."/>
            <person name="Lohr M."/>
            <person name="Lopez P.J."/>
            <person name="Martens C."/>
            <person name="Maumus F."/>
            <person name="Michel G."/>
            <person name="Miranda-Saavedra D."/>
            <person name="Morales J."/>
            <person name="Moreau H."/>
            <person name="Motomura T."/>
            <person name="Nagasato C."/>
            <person name="Napoli C.A."/>
            <person name="Nelson D.R."/>
            <person name="Nyvall-Collen P."/>
            <person name="Peters A.F."/>
            <person name="Pommier C."/>
            <person name="Potin P."/>
            <person name="Poulain J."/>
            <person name="Quesneville H."/>
            <person name="Read B."/>
            <person name="Rensing S.A."/>
            <person name="Ritter A."/>
            <person name="Rousvoal S."/>
            <person name="Samanta M."/>
            <person name="Samson G."/>
            <person name="Schroeder D.C."/>
            <person name="Segurens B."/>
            <person name="Strittmatter M."/>
            <person name="Tonon T."/>
            <person name="Tregear J.W."/>
            <person name="Valentin K."/>
            <person name="von Dassow P."/>
            <person name="Yamagishi T."/>
            <person name="Van de Peer Y."/>
            <person name="Wincker P."/>
        </authorList>
    </citation>
    <scope>NUCLEOTIDE SEQUENCE [LARGE SCALE GENOMIC DNA]</scope>
    <source>
        <strain evidence="2">Ec32 / CCAP1310/4</strain>
    </source>
</reference>
<dbReference type="Pfam" id="PF04417">
    <property type="entry name" value="DUF501"/>
    <property type="match status" value="1"/>
</dbReference>
<protein>
    <submittedName>
        <fullName evidence="1">Uncharacterized protein</fullName>
    </submittedName>
</protein>
<accession>D7FHT2</accession>